<dbReference type="EMBL" id="JAEVFJ010000028">
    <property type="protein sequence ID" value="KAH8093720.1"/>
    <property type="molecule type" value="Genomic_DNA"/>
</dbReference>
<dbReference type="AlphaFoldDB" id="A0A8K0UKX4"/>
<dbReference type="Proteomes" id="UP000813824">
    <property type="component" value="Unassembled WGS sequence"/>
</dbReference>
<evidence type="ECO:0000313" key="1">
    <source>
        <dbReference type="EMBL" id="KAH8093720.1"/>
    </source>
</evidence>
<gene>
    <name evidence="1" type="ORF">BXZ70DRAFT_869949</name>
</gene>
<organism evidence="1 2">
    <name type="scientific">Cristinia sonorae</name>
    <dbReference type="NCBI Taxonomy" id="1940300"/>
    <lineage>
        <taxon>Eukaryota</taxon>
        <taxon>Fungi</taxon>
        <taxon>Dikarya</taxon>
        <taxon>Basidiomycota</taxon>
        <taxon>Agaricomycotina</taxon>
        <taxon>Agaricomycetes</taxon>
        <taxon>Agaricomycetidae</taxon>
        <taxon>Agaricales</taxon>
        <taxon>Pleurotineae</taxon>
        <taxon>Stephanosporaceae</taxon>
        <taxon>Cristinia</taxon>
    </lineage>
</organism>
<accession>A0A8K0UKX4</accession>
<comment type="caution">
    <text evidence="1">The sequence shown here is derived from an EMBL/GenBank/DDBJ whole genome shotgun (WGS) entry which is preliminary data.</text>
</comment>
<name>A0A8K0UKX4_9AGAR</name>
<reference evidence="1" key="1">
    <citation type="journal article" date="2021" name="New Phytol.">
        <title>Evolutionary innovations through gain and loss of genes in the ectomycorrhizal Boletales.</title>
        <authorList>
            <person name="Wu G."/>
            <person name="Miyauchi S."/>
            <person name="Morin E."/>
            <person name="Kuo A."/>
            <person name="Drula E."/>
            <person name="Varga T."/>
            <person name="Kohler A."/>
            <person name="Feng B."/>
            <person name="Cao Y."/>
            <person name="Lipzen A."/>
            <person name="Daum C."/>
            <person name="Hundley H."/>
            <person name="Pangilinan J."/>
            <person name="Johnson J."/>
            <person name="Barry K."/>
            <person name="LaButti K."/>
            <person name="Ng V."/>
            <person name="Ahrendt S."/>
            <person name="Min B."/>
            <person name="Choi I.G."/>
            <person name="Park H."/>
            <person name="Plett J.M."/>
            <person name="Magnuson J."/>
            <person name="Spatafora J.W."/>
            <person name="Nagy L.G."/>
            <person name="Henrissat B."/>
            <person name="Grigoriev I.V."/>
            <person name="Yang Z.L."/>
            <person name="Xu J."/>
            <person name="Martin F.M."/>
        </authorList>
    </citation>
    <scope>NUCLEOTIDE SEQUENCE</scope>
    <source>
        <strain evidence="1">KKN 215</strain>
    </source>
</reference>
<feature type="non-terminal residue" evidence="1">
    <location>
        <position position="1"/>
    </location>
</feature>
<sequence length="94" mass="10826">ERNIQSHITLSMSRRQNAIATRVRQYNKMCRRMAWLISNGNALRGAIAPHKIKVEGLYKLNINNDVWQNVSLDNIEEGDVPPWLGDDRVQEGIQ</sequence>
<keyword evidence="2" id="KW-1185">Reference proteome</keyword>
<proteinExistence type="predicted"/>
<dbReference type="OrthoDB" id="3259165at2759"/>
<protein>
    <submittedName>
        <fullName evidence="1">Uncharacterized protein</fullName>
    </submittedName>
</protein>
<evidence type="ECO:0000313" key="2">
    <source>
        <dbReference type="Proteomes" id="UP000813824"/>
    </source>
</evidence>
<feature type="non-terminal residue" evidence="1">
    <location>
        <position position="94"/>
    </location>
</feature>